<dbReference type="Proteomes" id="UP000006755">
    <property type="component" value="Unassembled WGS sequence"/>
</dbReference>
<keyword evidence="3" id="KW-1185">Reference proteome</keyword>
<dbReference type="EMBL" id="AMRI01000006">
    <property type="protein sequence ID" value="EKE75982.1"/>
    <property type="molecule type" value="Genomic_DNA"/>
</dbReference>
<accession>K2JNB6</accession>
<name>K2JNB6_9GAMM</name>
<keyword evidence="1" id="KW-0472">Membrane</keyword>
<dbReference type="RefSeq" id="WP_008483573.1">
    <property type="nucleotide sequence ID" value="NZ_AMRI01000006.1"/>
</dbReference>
<proteinExistence type="predicted"/>
<organism evidence="2 3">
    <name type="scientific">Gallaecimonas xiamenensis 3-C-1</name>
    <dbReference type="NCBI Taxonomy" id="745411"/>
    <lineage>
        <taxon>Bacteria</taxon>
        <taxon>Pseudomonadati</taxon>
        <taxon>Pseudomonadota</taxon>
        <taxon>Gammaproteobacteria</taxon>
        <taxon>Enterobacterales</taxon>
        <taxon>Gallaecimonadaceae</taxon>
        <taxon>Gallaecimonas</taxon>
    </lineage>
</organism>
<sequence>MLKSILNVVLWLILAALLLWNLSAVLTDAWAQGKGDLLSSLSNLGRVTFEHALGPLAIAAFLAMTTFLSARYRQRHHNRLLKRFPTLHQADYLPNAQQPQLAICPEVLLLYREGTPDLICTGSLCSLFLGWEHDQAYLRAGYLDGSALRYHLPTTTSWFDYQDALNRALRRHCPAVVFFSGEQAAPSP</sequence>
<feature type="transmembrane region" description="Helical" evidence="1">
    <location>
        <begin position="53"/>
        <end position="72"/>
    </location>
</feature>
<reference evidence="2 3" key="1">
    <citation type="journal article" date="2012" name="J. Bacteriol.">
        <title>Genome Sequence of Gallaecimonas xiamenensis Type Strain 3-C-1.</title>
        <authorList>
            <person name="Lai Q."/>
            <person name="Wang L."/>
            <person name="Wang W."/>
            <person name="Shao Z."/>
        </authorList>
    </citation>
    <scope>NUCLEOTIDE SEQUENCE [LARGE SCALE GENOMIC DNA]</scope>
    <source>
        <strain evidence="2 3">3-C-1</strain>
    </source>
</reference>
<protein>
    <submittedName>
        <fullName evidence="2">Uncharacterized protein</fullName>
    </submittedName>
</protein>
<gene>
    <name evidence="2" type="ORF">B3C1_05967</name>
</gene>
<dbReference type="AlphaFoldDB" id="K2JNB6"/>
<evidence type="ECO:0000256" key="1">
    <source>
        <dbReference type="SAM" id="Phobius"/>
    </source>
</evidence>
<comment type="caution">
    <text evidence="2">The sequence shown here is derived from an EMBL/GenBank/DDBJ whole genome shotgun (WGS) entry which is preliminary data.</text>
</comment>
<keyword evidence="1" id="KW-0812">Transmembrane</keyword>
<keyword evidence="1" id="KW-1133">Transmembrane helix</keyword>
<evidence type="ECO:0000313" key="3">
    <source>
        <dbReference type="Proteomes" id="UP000006755"/>
    </source>
</evidence>
<dbReference type="STRING" id="745411.B3C1_05967"/>
<evidence type="ECO:0000313" key="2">
    <source>
        <dbReference type="EMBL" id="EKE75982.1"/>
    </source>
</evidence>